<reference evidence="1" key="1">
    <citation type="submission" date="2019-06" db="EMBL/GenBank/DDBJ databases">
        <authorList>
            <person name="Lee H.-H."/>
            <person name="Seo Y.-S."/>
            <person name="Lee S.-W."/>
        </authorList>
    </citation>
    <scope>NUCLEOTIDE SEQUENCE</scope>
    <source>
        <strain evidence="1">NCPPB 1446</strain>
    </source>
</reference>
<dbReference type="RefSeq" id="WP_128780886.1">
    <property type="nucleotide sequence ID" value="NZ_CP045852.1"/>
</dbReference>
<dbReference type="EMBL" id="MN022872">
    <property type="protein sequence ID" value="QDM54899.1"/>
    <property type="molecule type" value="Genomic_DNA"/>
</dbReference>
<organism evidence="1">
    <name type="scientific">Curtobacterium flaccumfaciens pv. flaccumfaciens</name>
    <dbReference type="NCBI Taxonomy" id="138532"/>
    <lineage>
        <taxon>Bacteria</taxon>
        <taxon>Bacillati</taxon>
        <taxon>Actinomycetota</taxon>
        <taxon>Actinomycetes</taxon>
        <taxon>Micrococcales</taxon>
        <taxon>Microbacteriaceae</taxon>
        <taxon>Curtobacterium</taxon>
    </lineage>
</organism>
<sequence>MDNYDERRPGALAFKKHLGEQFGGDLRRTRAAPVAPRLHGAVQATAVRAHTAGGSNGGLRQVVAAPVPLRFEMASTGLSLAGLGVAIGCGVARTIGPQALPVARIADPEVRDAELDERGGFEAQLADVLMESRPLVVELAAEELAADTIVMPVVGDRVHYSRGSGHLIGLQGVVVASDDGYALPRGLRYVQLDGEAWPIVVTVVSLDRI</sequence>
<dbReference type="AlphaFoldDB" id="A0A515MEL1"/>
<protein>
    <submittedName>
        <fullName evidence="1">Uncharacterized protein</fullName>
    </submittedName>
</protein>
<proteinExistence type="predicted"/>
<evidence type="ECO:0000313" key="1">
    <source>
        <dbReference type="EMBL" id="QDM54899.1"/>
    </source>
</evidence>
<accession>A0A515MEL1</accession>
<name>A0A515MEL1_9MICO</name>